<dbReference type="EMBL" id="LAZR01060917">
    <property type="protein sequence ID" value="KKK64672.1"/>
    <property type="molecule type" value="Genomic_DNA"/>
</dbReference>
<proteinExistence type="predicted"/>
<accession>A0A0F8X6B5</accession>
<protein>
    <submittedName>
        <fullName evidence="1">Uncharacterized protein</fullName>
    </submittedName>
</protein>
<organism evidence="1">
    <name type="scientific">marine sediment metagenome</name>
    <dbReference type="NCBI Taxonomy" id="412755"/>
    <lineage>
        <taxon>unclassified sequences</taxon>
        <taxon>metagenomes</taxon>
        <taxon>ecological metagenomes</taxon>
    </lineage>
</organism>
<reference evidence="1" key="1">
    <citation type="journal article" date="2015" name="Nature">
        <title>Complex archaea that bridge the gap between prokaryotes and eukaryotes.</title>
        <authorList>
            <person name="Spang A."/>
            <person name="Saw J.H."/>
            <person name="Jorgensen S.L."/>
            <person name="Zaremba-Niedzwiedzka K."/>
            <person name="Martijn J."/>
            <person name="Lind A.E."/>
            <person name="van Eijk R."/>
            <person name="Schleper C."/>
            <person name="Guy L."/>
            <person name="Ettema T.J."/>
        </authorList>
    </citation>
    <scope>NUCLEOTIDE SEQUENCE</scope>
</reference>
<comment type="caution">
    <text evidence="1">The sequence shown here is derived from an EMBL/GenBank/DDBJ whole genome shotgun (WGS) entry which is preliminary data.</text>
</comment>
<gene>
    <name evidence="1" type="ORF">LCGC14_2981840</name>
</gene>
<dbReference type="AlphaFoldDB" id="A0A0F8X6B5"/>
<evidence type="ECO:0000313" key="1">
    <source>
        <dbReference type="EMBL" id="KKK64672.1"/>
    </source>
</evidence>
<sequence length="127" mass="13804">MAFTGIYVPTLVEFQYKCGEGVSIVASSEAYANSFIEQAESVINMVCRRVFAVDSSAFTALPSTTKGILTQVASDLAAIYAVLYDMSGYSSRIEAEDVVNILRDSAQRGLSLLRDTKQQDFLPKGTL</sequence>
<name>A0A0F8X6B5_9ZZZZ</name>